<evidence type="ECO:0000313" key="2">
    <source>
        <dbReference type="EMBL" id="ADV83028.1"/>
    </source>
</evidence>
<keyword evidence="3" id="KW-1185">Reference proteome</keyword>
<dbReference type="HOGENOM" id="CLU_1593744_0_0_0"/>
<sequence length="167" mass="18149">MLSINRFKLFSAVLVYVFVPAVSHAQTTLPAGFIHVDAPTAQRLVLAEKNQHPEIVKIGLHAVPPDATANAIIACDIASKIGKKSSDNDMQNLALGKALSKRIEKDKIFDLMLPITDAHGGDLQGGFVVMEVPFDKAANEEEALKIGIAIRDELQNKIHSKAALYKR</sequence>
<protein>
    <submittedName>
        <fullName evidence="2">Uncharacterized protein</fullName>
    </submittedName>
</protein>
<dbReference type="Proteomes" id="UP000006844">
    <property type="component" value="Chromosome"/>
</dbReference>
<dbReference type="KEGG" id="tsa:AciPR4_2226"/>
<organism evidence="2 3">
    <name type="scientific">Terriglobus saanensis (strain ATCC BAA-1853 / DSM 23119 / SP1PR4)</name>
    <dbReference type="NCBI Taxonomy" id="401053"/>
    <lineage>
        <taxon>Bacteria</taxon>
        <taxon>Pseudomonadati</taxon>
        <taxon>Acidobacteriota</taxon>
        <taxon>Terriglobia</taxon>
        <taxon>Terriglobales</taxon>
        <taxon>Acidobacteriaceae</taxon>
        <taxon>Terriglobus</taxon>
    </lineage>
</organism>
<proteinExistence type="predicted"/>
<feature type="chain" id="PRO_5003228786" evidence="1">
    <location>
        <begin position="26"/>
        <end position="167"/>
    </location>
</feature>
<feature type="signal peptide" evidence="1">
    <location>
        <begin position="1"/>
        <end position="25"/>
    </location>
</feature>
<evidence type="ECO:0000256" key="1">
    <source>
        <dbReference type="SAM" id="SignalP"/>
    </source>
</evidence>
<name>E8UX65_TERSS</name>
<dbReference type="OrthoDB" id="120607at2"/>
<accession>E8UX65</accession>
<dbReference type="AlphaFoldDB" id="E8UX65"/>
<gene>
    <name evidence="2" type="ordered locus">AciPR4_2226</name>
</gene>
<dbReference type="RefSeq" id="WP_013568761.1">
    <property type="nucleotide sequence ID" value="NC_014963.1"/>
</dbReference>
<dbReference type="eggNOG" id="COG3391">
    <property type="taxonomic scope" value="Bacteria"/>
</dbReference>
<reference evidence="2 3" key="1">
    <citation type="journal article" date="2012" name="Stand. Genomic Sci.">
        <title>Complete genome sequence of Terriglobus saanensis type strain SP1PR4(T), an Acidobacteria from tundra soil.</title>
        <authorList>
            <person name="Rawat S.R."/>
            <person name="Mannisto M.K."/>
            <person name="Starovoytov V."/>
            <person name="Goodwin L."/>
            <person name="Nolan M."/>
            <person name="Hauser L."/>
            <person name="Land M."/>
            <person name="Davenport K.W."/>
            <person name="Woyke T."/>
            <person name="Haggblom M.M."/>
        </authorList>
    </citation>
    <scope>NUCLEOTIDE SEQUENCE</scope>
    <source>
        <strain evidence="3">ATCC BAA-1853 / DSM 23119 / SP1PR4</strain>
    </source>
</reference>
<dbReference type="EMBL" id="CP002467">
    <property type="protein sequence ID" value="ADV83028.1"/>
    <property type="molecule type" value="Genomic_DNA"/>
</dbReference>
<evidence type="ECO:0000313" key="3">
    <source>
        <dbReference type="Proteomes" id="UP000006844"/>
    </source>
</evidence>
<keyword evidence="1" id="KW-0732">Signal</keyword>
<dbReference type="STRING" id="401053.AciPR4_2226"/>